<comment type="caution">
    <text evidence="1">The sequence shown here is derived from an EMBL/GenBank/DDBJ whole genome shotgun (WGS) entry which is preliminary data.</text>
</comment>
<evidence type="ECO:0000313" key="2">
    <source>
        <dbReference type="Proteomes" id="UP000283433"/>
    </source>
</evidence>
<dbReference type="Proteomes" id="UP000283433">
    <property type="component" value="Unassembled WGS sequence"/>
</dbReference>
<reference evidence="1 2" key="1">
    <citation type="submission" date="2016-07" db="EMBL/GenBank/DDBJ databases">
        <title>Genome of Pelobium manganitolerans.</title>
        <authorList>
            <person name="Wu S."/>
            <person name="Wang G."/>
        </authorList>
    </citation>
    <scope>NUCLEOTIDE SEQUENCE [LARGE SCALE GENOMIC DNA]</scope>
    <source>
        <strain evidence="1 2">YS-25</strain>
    </source>
</reference>
<accession>A0A419S9Y5</accession>
<dbReference type="EMBL" id="MBTA01000003">
    <property type="protein sequence ID" value="RKD18995.1"/>
    <property type="molecule type" value="Genomic_DNA"/>
</dbReference>
<name>A0A419S9Y5_9SPHI</name>
<evidence type="ECO:0008006" key="3">
    <source>
        <dbReference type="Google" id="ProtNLM"/>
    </source>
</evidence>
<dbReference type="RefSeq" id="WP_120180641.1">
    <property type="nucleotide sequence ID" value="NZ_MBTA01000003.1"/>
</dbReference>
<organism evidence="1 2">
    <name type="scientific">Pelobium manganitolerans</name>
    <dbReference type="NCBI Taxonomy" id="1842495"/>
    <lineage>
        <taxon>Bacteria</taxon>
        <taxon>Pseudomonadati</taxon>
        <taxon>Bacteroidota</taxon>
        <taxon>Sphingobacteriia</taxon>
        <taxon>Sphingobacteriales</taxon>
        <taxon>Sphingobacteriaceae</taxon>
        <taxon>Pelobium</taxon>
    </lineage>
</organism>
<keyword evidence="2" id="KW-1185">Reference proteome</keyword>
<sequence>MDKNLIIGIDPGVKTGIAVYSKKEKKLLELHTVRIHRAFEIVTDMGAHIEMVRIEDARQRKWLGSGDAEAKKQGAGSVKRDCKIWEDFLQDKAIPFQMTSPGKVKTKISTGYFKALTGWQGVTSNHARDAAMLVWGF</sequence>
<protein>
    <recommendedName>
        <fullName evidence="3">Holliday junction resolvase RuvC</fullName>
    </recommendedName>
</protein>
<gene>
    <name evidence="1" type="ORF">BCY91_14050</name>
</gene>
<proteinExistence type="predicted"/>
<dbReference type="OrthoDB" id="962841at2"/>
<evidence type="ECO:0000313" key="1">
    <source>
        <dbReference type="EMBL" id="RKD18995.1"/>
    </source>
</evidence>
<dbReference type="AlphaFoldDB" id="A0A419S9Y5"/>